<dbReference type="PROSITE" id="PS00502">
    <property type="entry name" value="POLYGALACTURONASE"/>
    <property type="match status" value="1"/>
</dbReference>
<feature type="chain" id="PRO_5035876110" evidence="10">
    <location>
        <begin position="22"/>
        <end position="363"/>
    </location>
</feature>
<organism evidence="11 12">
    <name type="scientific">Olea europaea subsp. europaea</name>
    <dbReference type="NCBI Taxonomy" id="158383"/>
    <lineage>
        <taxon>Eukaryota</taxon>
        <taxon>Viridiplantae</taxon>
        <taxon>Streptophyta</taxon>
        <taxon>Embryophyta</taxon>
        <taxon>Tracheophyta</taxon>
        <taxon>Spermatophyta</taxon>
        <taxon>Magnoliopsida</taxon>
        <taxon>eudicotyledons</taxon>
        <taxon>Gunneridae</taxon>
        <taxon>Pentapetalae</taxon>
        <taxon>asterids</taxon>
        <taxon>lamiids</taxon>
        <taxon>Lamiales</taxon>
        <taxon>Oleaceae</taxon>
        <taxon>Oleeae</taxon>
        <taxon>Olea</taxon>
    </lineage>
</organism>
<accession>A0A8S0QJ26</accession>
<keyword evidence="10" id="KW-0732">Signal</keyword>
<comment type="subcellular location">
    <subcellularLocation>
        <location evidence="1">Secreted</location>
        <location evidence="1">Cell wall</location>
    </subcellularLocation>
</comment>
<dbReference type="Pfam" id="PF00295">
    <property type="entry name" value="Glyco_hydro_28"/>
    <property type="match status" value="1"/>
</dbReference>
<dbReference type="SMART" id="SM00710">
    <property type="entry name" value="PbH1"/>
    <property type="match status" value="4"/>
</dbReference>
<sequence length="363" mass="40281">MKKVFFVIIFTILVSSPSCFANEYQKLQNLKNVEILRRPKTSTVNNRKLTKGRINSAREASMQTVNVDDFGAKADGRTDDSQAFKKAWSKACSSSQQSRILIPNKTYYINPINFTGPCKSAIKLEIRGTIEAFPDTSLYEKSQRRWIFFEKVRNFEVYGGGTINGNGQVWWKISCKVKKTKPCNDKGAPTALTFYNCTNLRVTNLRIKNPQQMHMNFQSCENVEASKLTLTAPEKSPNTDGIHVTKTRNINITNSVIKTGDDCISIVDGSRKVHATGIVCGPGHGISIGSLGKNGAMDHVSNVFVNGATISGTTNGVRIKTWQGGSGYAKNIVFENVLMHNVTNPIIIDQNYCDQDKPCQHQV</sequence>
<evidence type="ECO:0000256" key="5">
    <source>
        <dbReference type="ARBA" id="ARBA00022801"/>
    </source>
</evidence>
<dbReference type="EMBL" id="CACTIH010001894">
    <property type="protein sequence ID" value="CAA2967916.1"/>
    <property type="molecule type" value="Genomic_DNA"/>
</dbReference>
<evidence type="ECO:0000256" key="7">
    <source>
        <dbReference type="ARBA" id="ARBA00023316"/>
    </source>
</evidence>
<evidence type="ECO:0000313" key="11">
    <source>
        <dbReference type="EMBL" id="CAA2967916.1"/>
    </source>
</evidence>
<dbReference type="Gramene" id="OE9A053488T1">
    <property type="protein sequence ID" value="OE9A053488C1"/>
    <property type="gene ID" value="OE9A053488"/>
</dbReference>
<evidence type="ECO:0000256" key="9">
    <source>
        <dbReference type="RuleBase" id="RU361169"/>
    </source>
</evidence>
<keyword evidence="12" id="KW-1185">Reference proteome</keyword>
<dbReference type="GO" id="GO:0071555">
    <property type="term" value="P:cell wall organization"/>
    <property type="evidence" value="ECO:0007669"/>
    <property type="project" value="UniProtKB-KW"/>
</dbReference>
<dbReference type="Gene3D" id="2.160.20.10">
    <property type="entry name" value="Single-stranded right-handed beta-helix, Pectin lyase-like"/>
    <property type="match status" value="1"/>
</dbReference>
<comment type="caution">
    <text evidence="11">The sequence shown here is derived from an EMBL/GenBank/DDBJ whole genome shotgun (WGS) entry which is preliminary data.</text>
</comment>
<keyword evidence="6 9" id="KW-0326">Glycosidase</keyword>
<protein>
    <submittedName>
        <fullName evidence="11">Polygalacturonase QRT2</fullName>
    </submittedName>
</protein>
<keyword evidence="7" id="KW-0961">Cell wall biogenesis/degradation</keyword>
<gene>
    <name evidence="11" type="ORF">OLEA9_A053488</name>
</gene>
<evidence type="ECO:0000256" key="10">
    <source>
        <dbReference type="SAM" id="SignalP"/>
    </source>
</evidence>
<reference evidence="11 12" key="1">
    <citation type="submission" date="2019-12" db="EMBL/GenBank/DDBJ databases">
        <authorList>
            <person name="Alioto T."/>
            <person name="Alioto T."/>
            <person name="Gomez Garrido J."/>
        </authorList>
    </citation>
    <scope>NUCLEOTIDE SEQUENCE [LARGE SCALE GENOMIC DNA]</scope>
</reference>
<dbReference type="InterPro" id="IPR000743">
    <property type="entry name" value="Glyco_hydro_28"/>
</dbReference>
<keyword evidence="3" id="KW-0134">Cell wall</keyword>
<dbReference type="AlphaFoldDB" id="A0A8S0QJ26"/>
<dbReference type="PANTHER" id="PTHR31375">
    <property type="match status" value="1"/>
</dbReference>
<proteinExistence type="inferred from homology"/>
<dbReference type="SUPFAM" id="SSF51126">
    <property type="entry name" value="Pectin lyase-like"/>
    <property type="match status" value="1"/>
</dbReference>
<evidence type="ECO:0000256" key="1">
    <source>
        <dbReference type="ARBA" id="ARBA00004191"/>
    </source>
</evidence>
<feature type="active site" evidence="8">
    <location>
        <position position="284"/>
    </location>
</feature>
<evidence type="ECO:0000313" key="12">
    <source>
        <dbReference type="Proteomes" id="UP000594638"/>
    </source>
</evidence>
<dbReference type="InterPro" id="IPR011050">
    <property type="entry name" value="Pectin_lyase_fold/virulence"/>
</dbReference>
<feature type="signal peptide" evidence="10">
    <location>
        <begin position="1"/>
        <end position="21"/>
    </location>
</feature>
<dbReference type="GO" id="GO:0005975">
    <property type="term" value="P:carbohydrate metabolic process"/>
    <property type="evidence" value="ECO:0007669"/>
    <property type="project" value="InterPro"/>
</dbReference>
<dbReference type="InterPro" id="IPR006626">
    <property type="entry name" value="PbH1"/>
</dbReference>
<evidence type="ECO:0000256" key="8">
    <source>
        <dbReference type="PROSITE-ProRule" id="PRU10052"/>
    </source>
</evidence>
<name>A0A8S0QJ26_OLEEU</name>
<evidence type="ECO:0000256" key="2">
    <source>
        <dbReference type="ARBA" id="ARBA00008834"/>
    </source>
</evidence>
<keyword evidence="5 9" id="KW-0378">Hydrolase</keyword>
<evidence type="ECO:0000256" key="4">
    <source>
        <dbReference type="ARBA" id="ARBA00022525"/>
    </source>
</evidence>
<dbReference type="InterPro" id="IPR012334">
    <property type="entry name" value="Pectin_lyas_fold"/>
</dbReference>
<evidence type="ECO:0000256" key="6">
    <source>
        <dbReference type="ARBA" id="ARBA00023295"/>
    </source>
</evidence>
<dbReference type="GO" id="GO:0004650">
    <property type="term" value="F:polygalacturonase activity"/>
    <property type="evidence" value="ECO:0007669"/>
    <property type="project" value="InterPro"/>
</dbReference>
<evidence type="ECO:0000256" key="3">
    <source>
        <dbReference type="ARBA" id="ARBA00022512"/>
    </source>
</evidence>
<dbReference type="OrthoDB" id="187139at2759"/>
<keyword evidence="4" id="KW-0964">Secreted</keyword>
<comment type="similarity">
    <text evidence="2 9">Belongs to the glycosyl hydrolase 28 family.</text>
</comment>
<dbReference type="Proteomes" id="UP000594638">
    <property type="component" value="Unassembled WGS sequence"/>
</dbReference>